<organism evidence="3 4">
    <name type="scientific">Flagellimonas meridianipacifica</name>
    <dbReference type="NCBI Taxonomy" id="1080225"/>
    <lineage>
        <taxon>Bacteria</taxon>
        <taxon>Pseudomonadati</taxon>
        <taxon>Bacteroidota</taxon>
        <taxon>Flavobacteriia</taxon>
        <taxon>Flavobacteriales</taxon>
        <taxon>Flavobacteriaceae</taxon>
        <taxon>Flagellimonas</taxon>
    </lineage>
</organism>
<keyword evidence="2" id="KW-0175">Coiled coil</keyword>
<dbReference type="Pfam" id="PF02985">
    <property type="entry name" value="HEAT"/>
    <property type="match status" value="1"/>
</dbReference>
<dbReference type="SUPFAM" id="SSF48371">
    <property type="entry name" value="ARM repeat"/>
    <property type="match status" value="1"/>
</dbReference>
<dbReference type="Proteomes" id="UP000237640">
    <property type="component" value="Unassembled WGS sequence"/>
</dbReference>
<dbReference type="Gene3D" id="1.25.10.10">
    <property type="entry name" value="Leucine-rich Repeat Variant"/>
    <property type="match status" value="1"/>
</dbReference>
<dbReference type="InterPro" id="IPR000357">
    <property type="entry name" value="HEAT"/>
</dbReference>
<keyword evidence="1" id="KW-0677">Repeat</keyword>
<keyword evidence="4" id="KW-1185">Reference proteome</keyword>
<evidence type="ECO:0000313" key="3">
    <source>
        <dbReference type="EMBL" id="PRX57160.1"/>
    </source>
</evidence>
<feature type="coiled-coil region" evidence="2">
    <location>
        <begin position="40"/>
        <end position="70"/>
    </location>
</feature>
<dbReference type="InterPro" id="IPR016024">
    <property type="entry name" value="ARM-type_fold"/>
</dbReference>
<evidence type="ECO:0000256" key="1">
    <source>
        <dbReference type="ARBA" id="ARBA00022737"/>
    </source>
</evidence>
<gene>
    <name evidence="3" type="ORF">CLV81_1161</name>
</gene>
<evidence type="ECO:0000256" key="2">
    <source>
        <dbReference type="SAM" id="Coils"/>
    </source>
</evidence>
<dbReference type="AlphaFoldDB" id="A0A2T0MHV0"/>
<protein>
    <submittedName>
        <fullName evidence="3">HEAT repeat protein</fullName>
    </submittedName>
</protein>
<dbReference type="InterPro" id="IPR011989">
    <property type="entry name" value="ARM-like"/>
</dbReference>
<name>A0A2T0MHV0_9FLAO</name>
<reference evidence="3 4" key="1">
    <citation type="submission" date="2018-03" db="EMBL/GenBank/DDBJ databases">
        <title>Genomic Encyclopedia of Archaeal and Bacterial Type Strains, Phase II (KMG-II): from individual species to whole genera.</title>
        <authorList>
            <person name="Goeker M."/>
        </authorList>
    </citation>
    <scope>NUCLEOTIDE SEQUENCE [LARGE SCALE GENOMIC DNA]</scope>
    <source>
        <strain evidence="3 4">DSM 25027</strain>
    </source>
</reference>
<sequence>MQSIEKSKTNVFGNHIVMKRDRIDELLPEYLDNTISEKDRVELEAYLARSEEGRKELEEMKTLFEAFEKEETTVPSNSLRMQFEEALEAEKSKSGKVIPLESKEKKSSWASNVLKIAASIALLVTSFQIGSVFQQKKVDGNIASLENETLQMKQTVMLSLMENQSASKRIQGVNYIEEIPNPDDAVVDALAKRMLNDENDNVRLTAFEALSRFSSSEKVKEVFMEALSKEKNPSIQIVIIQVLVQMQEKKAIGPMQRLLEQEDTQPFIKEQIKTGLPKII</sequence>
<proteinExistence type="predicted"/>
<comment type="caution">
    <text evidence="3">The sequence shown here is derived from an EMBL/GenBank/DDBJ whole genome shotgun (WGS) entry which is preliminary data.</text>
</comment>
<dbReference type="EMBL" id="PVYX01000001">
    <property type="protein sequence ID" value="PRX57160.1"/>
    <property type="molecule type" value="Genomic_DNA"/>
</dbReference>
<evidence type="ECO:0000313" key="4">
    <source>
        <dbReference type="Proteomes" id="UP000237640"/>
    </source>
</evidence>
<accession>A0A2T0MHV0</accession>